<dbReference type="STRING" id="1245528.M3J804"/>
<keyword evidence="3" id="KW-1185">Reference proteome</keyword>
<sequence length="55" mass="6385">AGARNVGDTWHLPDGDEQVERDAKMKARDDDNPSKWANQGFQQWLFGWNAFTNEY</sequence>
<protein>
    <submittedName>
        <fullName evidence="2">Uncharacterized protein</fullName>
    </submittedName>
</protein>
<dbReference type="HOGENOM" id="CLU_3037849_0_0_1"/>
<evidence type="ECO:0000313" key="3">
    <source>
        <dbReference type="Proteomes" id="UP000011777"/>
    </source>
</evidence>
<gene>
    <name evidence="2" type="ORF">G210_1244</name>
</gene>
<evidence type="ECO:0000313" key="2">
    <source>
        <dbReference type="EMBL" id="EMG48213.1"/>
    </source>
</evidence>
<dbReference type="Proteomes" id="UP000011777">
    <property type="component" value="Unassembled WGS sequence"/>
</dbReference>
<feature type="compositionally biased region" description="Basic and acidic residues" evidence="1">
    <location>
        <begin position="11"/>
        <end position="33"/>
    </location>
</feature>
<organism evidence="2 3">
    <name type="scientific">Candida maltosa (strain Xu316)</name>
    <name type="common">Yeast</name>
    <dbReference type="NCBI Taxonomy" id="1245528"/>
    <lineage>
        <taxon>Eukaryota</taxon>
        <taxon>Fungi</taxon>
        <taxon>Dikarya</taxon>
        <taxon>Ascomycota</taxon>
        <taxon>Saccharomycotina</taxon>
        <taxon>Pichiomycetes</taxon>
        <taxon>Debaryomycetaceae</taxon>
        <taxon>Candida/Lodderomyces clade</taxon>
        <taxon>Candida</taxon>
    </lineage>
</organism>
<proteinExistence type="predicted"/>
<reference evidence="2 3" key="1">
    <citation type="submission" date="2013-02" db="EMBL/GenBank/DDBJ databases">
        <title>Genome sequence of Candida maltosa Xu316, a potential industrial strain for xylitol and ethanol production.</title>
        <authorList>
            <person name="Yu J."/>
            <person name="Wang Q."/>
            <person name="Geng X."/>
            <person name="Bao W."/>
            <person name="He P."/>
            <person name="Cai J."/>
        </authorList>
    </citation>
    <scope>NUCLEOTIDE SEQUENCE [LARGE SCALE GENOMIC DNA]</scope>
    <source>
        <strain evidence="3">Xu316</strain>
    </source>
</reference>
<accession>M3J804</accession>
<comment type="caution">
    <text evidence="2">The sequence shown here is derived from an EMBL/GenBank/DDBJ whole genome shotgun (WGS) entry which is preliminary data.</text>
</comment>
<dbReference type="EMBL" id="AOGT01001196">
    <property type="protein sequence ID" value="EMG48213.1"/>
    <property type="molecule type" value="Genomic_DNA"/>
</dbReference>
<evidence type="ECO:0000256" key="1">
    <source>
        <dbReference type="SAM" id="MobiDB-lite"/>
    </source>
</evidence>
<feature type="region of interest" description="Disordered" evidence="1">
    <location>
        <begin position="1"/>
        <end position="36"/>
    </location>
</feature>
<name>M3J804_CANMX</name>
<dbReference type="AlphaFoldDB" id="M3J804"/>
<dbReference type="OrthoDB" id="9993796at2759"/>
<feature type="non-terminal residue" evidence="2">
    <location>
        <position position="1"/>
    </location>
</feature>